<proteinExistence type="predicted"/>
<keyword evidence="2" id="KW-1185">Reference proteome</keyword>
<feature type="compositionally biased region" description="Polar residues" evidence="1">
    <location>
        <begin position="30"/>
        <end position="40"/>
    </location>
</feature>
<name>A0A915L7D3_ROMCU</name>
<sequence length="40" mass="4388">MLETPTKRQWMDGNGDDKKNAKLPMVANPDGTNDVLSSDP</sequence>
<dbReference type="Proteomes" id="UP000887565">
    <property type="component" value="Unplaced"/>
</dbReference>
<evidence type="ECO:0000313" key="3">
    <source>
        <dbReference type="WBParaSite" id="nRc.2.0.1.t46388-RA"/>
    </source>
</evidence>
<feature type="compositionally biased region" description="Basic and acidic residues" evidence="1">
    <location>
        <begin position="1"/>
        <end position="20"/>
    </location>
</feature>
<evidence type="ECO:0000256" key="1">
    <source>
        <dbReference type="SAM" id="MobiDB-lite"/>
    </source>
</evidence>
<protein>
    <submittedName>
        <fullName evidence="3">Uncharacterized protein</fullName>
    </submittedName>
</protein>
<accession>A0A915L7D3</accession>
<evidence type="ECO:0000313" key="2">
    <source>
        <dbReference type="Proteomes" id="UP000887565"/>
    </source>
</evidence>
<dbReference type="AlphaFoldDB" id="A0A915L7D3"/>
<dbReference type="WBParaSite" id="nRc.2.0.1.t46388-RA">
    <property type="protein sequence ID" value="nRc.2.0.1.t46388-RA"/>
    <property type="gene ID" value="nRc.2.0.1.g46388"/>
</dbReference>
<feature type="region of interest" description="Disordered" evidence="1">
    <location>
        <begin position="1"/>
        <end position="40"/>
    </location>
</feature>
<reference evidence="3" key="1">
    <citation type="submission" date="2022-11" db="UniProtKB">
        <authorList>
            <consortium name="WormBaseParasite"/>
        </authorList>
    </citation>
    <scope>IDENTIFICATION</scope>
</reference>
<organism evidence="2 3">
    <name type="scientific">Romanomermis culicivorax</name>
    <name type="common">Nematode worm</name>
    <dbReference type="NCBI Taxonomy" id="13658"/>
    <lineage>
        <taxon>Eukaryota</taxon>
        <taxon>Metazoa</taxon>
        <taxon>Ecdysozoa</taxon>
        <taxon>Nematoda</taxon>
        <taxon>Enoplea</taxon>
        <taxon>Dorylaimia</taxon>
        <taxon>Mermithida</taxon>
        <taxon>Mermithoidea</taxon>
        <taxon>Mermithidae</taxon>
        <taxon>Romanomermis</taxon>
    </lineage>
</organism>